<evidence type="ECO:0000313" key="1">
    <source>
        <dbReference type="EMBL" id="KAJ7749692.1"/>
    </source>
</evidence>
<name>A0AAD7ISR3_9AGAR</name>
<comment type="caution">
    <text evidence="1">The sequence shown here is derived from an EMBL/GenBank/DDBJ whole genome shotgun (WGS) entry which is preliminary data.</text>
</comment>
<dbReference type="Proteomes" id="UP001215598">
    <property type="component" value="Unassembled WGS sequence"/>
</dbReference>
<gene>
    <name evidence="1" type="ORF">B0H16DRAFT_1844861</name>
</gene>
<proteinExistence type="predicted"/>
<sequence length="221" mass="24746">MDDRQAIPRIIRTLKALPTLHTLSIANSPWQSMPSLSPATRFVIPSVSTLTLGASLAPILQYFPNIRILNSAVPFDGRHLLHGAATFCKQLDAFNNLGLAADMGQYLRDTTPNIHKLSVEGRLYDPSFSIDLVEQSIRSMAGMVNLSALTIRYSLDVTHIESWTVEPEDHELRLCYLKHYHGTQKILTHETAFTLMNGKWSTDVHYFPTGLRDCDLVNLTG</sequence>
<organism evidence="1 2">
    <name type="scientific">Mycena metata</name>
    <dbReference type="NCBI Taxonomy" id="1033252"/>
    <lineage>
        <taxon>Eukaryota</taxon>
        <taxon>Fungi</taxon>
        <taxon>Dikarya</taxon>
        <taxon>Basidiomycota</taxon>
        <taxon>Agaricomycotina</taxon>
        <taxon>Agaricomycetes</taxon>
        <taxon>Agaricomycetidae</taxon>
        <taxon>Agaricales</taxon>
        <taxon>Marasmiineae</taxon>
        <taxon>Mycenaceae</taxon>
        <taxon>Mycena</taxon>
    </lineage>
</organism>
<protein>
    <submittedName>
        <fullName evidence="1">Uncharacterized protein</fullName>
    </submittedName>
</protein>
<reference evidence="1" key="1">
    <citation type="submission" date="2023-03" db="EMBL/GenBank/DDBJ databases">
        <title>Massive genome expansion in bonnet fungi (Mycena s.s.) driven by repeated elements and novel gene families across ecological guilds.</title>
        <authorList>
            <consortium name="Lawrence Berkeley National Laboratory"/>
            <person name="Harder C.B."/>
            <person name="Miyauchi S."/>
            <person name="Viragh M."/>
            <person name="Kuo A."/>
            <person name="Thoen E."/>
            <person name="Andreopoulos B."/>
            <person name="Lu D."/>
            <person name="Skrede I."/>
            <person name="Drula E."/>
            <person name="Henrissat B."/>
            <person name="Morin E."/>
            <person name="Kohler A."/>
            <person name="Barry K."/>
            <person name="LaButti K."/>
            <person name="Morin E."/>
            <person name="Salamov A."/>
            <person name="Lipzen A."/>
            <person name="Mereny Z."/>
            <person name="Hegedus B."/>
            <person name="Baldrian P."/>
            <person name="Stursova M."/>
            <person name="Weitz H."/>
            <person name="Taylor A."/>
            <person name="Grigoriev I.V."/>
            <person name="Nagy L.G."/>
            <person name="Martin F."/>
            <person name="Kauserud H."/>
        </authorList>
    </citation>
    <scope>NUCLEOTIDE SEQUENCE</scope>
    <source>
        <strain evidence="1">CBHHK182m</strain>
    </source>
</reference>
<dbReference type="AlphaFoldDB" id="A0AAD7ISR3"/>
<dbReference type="EMBL" id="JARKIB010000068">
    <property type="protein sequence ID" value="KAJ7749692.1"/>
    <property type="molecule type" value="Genomic_DNA"/>
</dbReference>
<evidence type="ECO:0000313" key="2">
    <source>
        <dbReference type="Proteomes" id="UP001215598"/>
    </source>
</evidence>
<keyword evidence="2" id="KW-1185">Reference proteome</keyword>
<accession>A0AAD7ISR3</accession>